<proteinExistence type="predicted"/>
<evidence type="ECO:0000313" key="2">
    <source>
        <dbReference type="EMBL" id="MFD1676830.1"/>
    </source>
</evidence>
<dbReference type="RefSeq" id="WP_377944740.1">
    <property type="nucleotide sequence ID" value="NZ_JBHUCX010000078.1"/>
</dbReference>
<keyword evidence="1" id="KW-0175">Coiled coil</keyword>
<dbReference type="Proteomes" id="UP001597079">
    <property type="component" value="Unassembled WGS sequence"/>
</dbReference>
<dbReference type="Gene3D" id="1.20.5.340">
    <property type="match status" value="1"/>
</dbReference>
<accession>A0ABW4JM06</accession>
<organism evidence="2 3">
    <name type="scientific">Alicyclobacillus fodiniaquatilis</name>
    <dbReference type="NCBI Taxonomy" id="1661150"/>
    <lineage>
        <taxon>Bacteria</taxon>
        <taxon>Bacillati</taxon>
        <taxon>Bacillota</taxon>
        <taxon>Bacilli</taxon>
        <taxon>Bacillales</taxon>
        <taxon>Alicyclobacillaceae</taxon>
        <taxon>Alicyclobacillus</taxon>
    </lineage>
</organism>
<sequence>MDEQLRQLEQKMNERFDRMEKMVADLIGVVGKTNAMVSDVKQEMSNMRSDVNRIEGEAALLDKRLDWQRTKIAQLEEQAAVK</sequence>
<name>A0ABW4JM06_9BACL</name>
<evidence type="ECO:0000313" key="3">
    <source>
        <dbReference type="Proteomes" id="UP001597079"/>
    </source>
</evidence>
<protein>
    <submittedName>
        <fullName evidence="2">Uncharacterized protein</fullName>
    </submittedName>
</protein>
<dbReference type="EMBL" id="JBHUCX010000078">
    <property type="protein sequence ID" value="MFD1676830.1"/>
    <property type="molecule type" value="Genomic_DNA"/>
</dbReference>
<feature type="coiled-coil region" evidence="1">
    <location>
        <begin position="5"/>
        <end position="78"/>
    </location>
</feature>
<keyword evidence="3" id="KW-1185">Reference proteome</keyword>
<comment type="caution">
    <text evidence="2">The sequence shown here is derived from an EMBL/GenBank/DDBJ whole genome shotgun (WGS) entry which is preliminary data.</text>
</comment>
<reference evidence="3" key="1">
    <citation type="journal article" date="2019" name="Int. J. Syst. Evol. Microbiol.">
        <title>The Global Catalogue of Microorganisms (GCM) 10K type strain sequencing project: providing services to taxonomists for standard genome sequencing and annotation.</title>
        <authorList>
            <consortium name="The Broad Institute Genomics Platform"/>
            <consortium name="The Broad Institute Genome Sequencing Center for Infectious Disease"/>
            <person name="Wu L."/>
            <person name="Ma J."/>
        </authorList>
    </citation>
    <scope>NUCLEOTIDE SEQUENCE [LARGE SCALE GENOMIC DNA]</scope>
    <source>
        <strain evidence="3">CGMCC 1.12286</strain>
    </source>
</reference>
<evidence type="ECO:0000256" key="1">
    <source>
        <dbReference type="SAM" id="Coils"/>
    </source>
</evidence>
<gene>
    <name evidence="2" type="ORF">ACFSB2_19330</name>
</gene>